<evidence type="ECO:0000313" key="2">
    <source>
        <dbReference type="EMBL" id="KYG10782.1"/>
    </source>
</evidence>
<protein>
    <submittedName>
        <fullName evidence="2">Uncharacterized protein</fullName>
    </submittedName>
</protein>
<keyword evidence="1" id="KW-0812">Transmembrane</keyword>
<dbReference type="EMBL" id="JEME01000224">
    <property type="protein sequence ID" value="KYG10782.1"/>
    <property type="molecule type" value="Genomic_DNA"/>
</dbReference>
<name>A0A150U1F6_SORCE</name>
<dbReference type="AlphaFoldDB" id="A0A150U1F6"/>
<reference evidence="2 3" key="1">
    <citation type="submission" date="2014-02" db="EMBL/GenBank/DDBJ databases">
        <title>The small core and large imbalanced accessory genome model reveals a collaborative survival strategy of Sorangium cellulosum strains in nature.</title>
        <authorList>
            <person name="Han K."/>
            <person name="Peng R."/>
            <person name="Blom J."/>
            <person name="Li Y.-Z."/>
        </authorList>
    </citation>
    <scope>NUCLEOTIDE SEQUENCE [LARGE SCALE GENOMIC DNA]</scope>
    <source>
        <strain evidence="2 3">So0007-03</strain>
    </source>
</reference>
<proteinExistence type="predicted"/>
<organism evidence="2 3">
    <name type="scientific">Sorangium cellulosum</name>
    <name type="common">Polyangium cellulosum</name>
    <dbReference type="NCBI Taxonomy" id="56"/>
    <lineage>
        <taxon>Bacteria</taxon>
        <taxon>Pseudomonadati</taxon>
        <taxon>Myxococcota</taxon>
        <taxon>Polyangia</taxon>
        <taxon>Polyangiales</taxon>
        <taxon>Polyangiaceae</taxon>
        <taxon>Sorangium</taxon>
    </lineage>
</organism>
<sequence>MGSAWTWLLERCAEIVGVTDGAAGSAGDAARRRRRLTLALLLSLLVGASCLLGDRWGAKGLLPAVALFLLAVQATRAVLAARASVWRAAALELDDPAQRPSERADPWFSPPTARVLCALAAVIDAARRERYAIALERLPHVDRAALRPDEVRLLDAARALLSLGLGDPARAAQQAIVALPTGIDAIDARLGRVVLADAWKSPARIEAIERAWRRELQSGVTSEALERLLSLSRLRFAPRALEALKPAEARELSAEAWSIGEEELAAALEARARGGVYR</sequence>
<keyword evidence="1" id="KW-1133">Transmembrane helix</keyword>
<gene>
    <name evidence="2" type="ORF">BE21_09910</name>
</gene>
<keyword evidence="1" id="KW-0472">Membrane</keyword>
<evidence type="ECO:0000313" key="3">
    <source>
        <dbReference type="Proteomes" id="UP000075502"/>
    </source>
</evidence>
<dbReference type="Proteomes" id="UP000075502">
    <property type="component" value="Unassembled WGS sequence"/>
</dbReference>
<comment type="caution">
    <text evidence="2">The sequence shown here is derived from an EMBL/GenBank/DDBJ whole genome shotgun (WGS) entry which is preliminary data.</text>
</comment>
<accession>A0A150U1F6</accession>
<evidence type="ECO:0000256" key="1">
    <source>
        <dbReference type="SAM" id="Phobius"/>
    </source>
</evidence>
<feature type="transmembrane region" description="Helical" evidence="1">
    <location>
        <begin position="36"/>
        <end position="54"/>
    </location>
</feature>